<feature type="transmembrane region" description="Helical" evidence="6">
    <location>
        <begin position="177"/>
        <end position="196"/>
    </location>
</feature>
<feature type="compositionally biased region" description="Acidic residues" evidence="5">
    <location>
        <begin position="207"/>
        <end position="222"/>
    </location>
</feature>
<dbReference type="Gene3D" id="1.20.1540.10">
    <property type="entry name" value="Rhomboid-like"/>
    <property type="match status" value="1"/>
</dbReference>
<feature type="region of interest" description="Disordered" evidence="5">
    <location>
        <begin position="207"/>
        <end position="240"/>
    </location>
</feature>
<feature type="compositionally biased region" description="Polar residues" evidence="5">
    <location>
        <begin position="223"/>
        <end position="240"/>
    </location>
</feature>
<protein>
    <recommendedName>
        <fullName evidence="7">Peptidase S54 rhomboid domain-containing protein</fullName>
    </recommendedName>
</protein>
<organism evidence="8">
    <name type="scientific">hydrothermal vent metagenome</name>
    <dbReference type="NCBI Taxonomy" id="652676"/>
    <lineage>
        <taxon>unclassified sequences</taxon>
        <taxon>metagenomes</taxon>
        <taxon>ecological metagenomes</taxon>
    </lineage>
</organism>
<dbReference type="GO" id="GO:0016020">
    <property type="term" value="C:membrane"/>
    <property type="evidence" value="ECO:0007669"/>
    <property type="project" value="UniProtKB-SubCell"/>
</dbReference>
<keyword evidence="3 6" id="KW-1133">Transmembrane helix</keyword>
<evidence type="ECO:0000256" key="5">
    <source>
        <dbReference type="SAM" id="MobiDB-lite"/>
    </source>
</evidence>
<dbReference type="EMBL" id="UOEP01000225">
    <property type="protein sequence ID" value="VAW24774.1"/>
    <property type="molecule type" value="Genomic_DNA"/>
</dbReference>
<keyword evidence="4 6" id="KW-0472">Membrane</keyword>
<dbReference type="InterPro" id="IPR035952">
    <property type="entry name" value="Rhomboid-like_sf"/>
</dbReference>
<evidence type="ECO:0000256" key="4">
    <source>
        <dbReference type="ARBA" id="ARBA00023136"/>
    </source>
</evidence>
<sequence>MPIFNYRPSNQDNIDHNMEKRILIHSLIFPAIILFFFWLVEFIEQTFGLSFVKGGIYPLHIKGIPGILLSPFIHSSYNHLIANSVPFFILLSALVYYYRKISYRIFIQIYLISGICVWLGAREAWHIGASGVVYGMAAFHFFSGILRNDLRLLTISVLVVFLYGGMFWGIFPMKPEISWESHLWGSLSGVALAVYYRKYVVRREKFDWEDESEDEDEDEPEDTGNTSNKGAPNVSTSYDF</sequence>
<feature type="domain" description="Peptidase S54 rhomboid" evidence="7">
    <location>
        <begin position="67"/>
        <end position="197"/>
    </location>
</feature>
<dbReference type="PANTHER" id="PTHR43731">
    <property type="entry name" value="RHOMBOID PROTEASE"/>
    <property type="match status" value="1"/>
</dbReference>
<feature type="transmembrane region" description="Helical" evidence="6">
    <location>
        <begin position="80"/>
        <end position="98"/>
    </location>
</feature>
<dbReference type="GO" id="GO:0004252">
    <property type="term" value="F:serine-type endopeptidase activity"/>
    <property type="evidence" value="ECO:0007669"/>
    <property type="project" value="InterPro"/>
</dbReference>
<feature type="transmembrane region" description="Helical" evidence="6">
    <location>
        <begin position="152"/>
        <end position="171"/>
    </location>
</feature>
<evidence type="ECO:0000256" key="1">
    <source>
        <dbReference type="ARBA" id="ARBA00004141"/>
    </source>
</evidence>
<evidence type="ECO:0000256" key="6">
    <source>
        <dbReference type="SAM" id="Phobius"/>
    </source>
</evidence>
<proteinExistence type="predicted"/>
<comment type="subcellular location">
    <subcellularLocation>
        <location evidence="1">Membrane</location>
        <topology evidence="1">Multi-pass membrane protein</topology>
    </subcellularLocation>
</comment>
<feature type="transmembrane region" description="Helical" evidence="6">
    <location>
        <begin position="21"/>
        <end position="40"/>
    </location>
</feature>
<dbReference type="AlphaFoldDB" id="A0A3B0UXX4"/>
<reference evidence="8" key="1">
    <citation type="submission" date="2018-06" db="EMBL/GenBank/DDBJ databases">
        <authorList>
            <person name="Zhirakovskaya E."/>
        </authorList>
    </citation>
    <scope>NUCLEOTIDE SEQUENCE</scope>
</reference>
<dbReference type="InterPro" id="IPR050925">
    <property type="entry name" value="Rhomboid_protease_S54"/>
</dbReference>
<feature type="transmembrane region" description="Helical" evidence="6">
    <location>
        <begin position="127"/>
        <end position="145"/>
    </location>
</feature>
<keyword evidence="2 6" id="KW-0812">Transmembrane</keyword>
<name>A0A3B0UXX4_9ZZZZ</name>
<feature type="transmembrane region" description="Helical" evidence="6">
    <location>
        <begin position="105"/>
        <end position="121"/>
    </location>
</feature>
<evidence type="ECO:0000259" key="7">
    <source>
        <dbReference type="Pfam" id="PF01694"/>
    </source>
</evidence>
<evidence type="ECO:0000256" key="3">
    <source>
        <dbReference type="ARBA" id="ARBA00022989"/>
    </source>
</evidence>
<accession>A0A3B0UXX4</accession>
<dbReference type="SUPFAM" id="SSF144091">
    <property type="entry name" value="Rhomboid-like"/>
    <property type="match status" value="1"/>
</dbReference>
<dbReference type="InterPro" id="IPR022764">
    <property type="entry name" value="Peptidase_S54_rhomboid_dom"/>
</dbReference>
<gene>
    <name evidence="8" type="ORF">MNBD_BACTEROID01-2878</name>
</gene>
<dbReference type="Pfam" id="PF01694">
    <property type="entry name" value="Rhomboid"/>
    <property type="match status" value="1"/>
</dbReference>
<evidence type="ECO:0000313" key="8">
    <source>
        <dbReference type="EMBL" id="VAW24774.1"/>
    </source>
</evidence>
<dbReference type="PANTHER" id="PTHR43731:SF9">
    <property type="entry name" value="SLR1461 PROTEIN"/>
    <property type="match status" value="1"/>
</dbReference>
<evidence type="ECO:0000256" key="2">
    <source>
        <dbReference type="ARBA" id="ARBA00022692"/>
    </source>
</evidence>